<dbReference type="GeneID" id="93610049"/>
<dbReference type="EMBL" id="CH476733">
    <property type="protein sequence ID" value="EIE78373.1"/>
    <property type="molecule type" value="Genomic_DNA"/>
</dbReference>
<dbReference type="RefSeq" id="XP_067513769.1">
    <property type="nucleotide sequence ID" value="XM_067657668.1"/>
</dbReference>
<organism evidence="2 3">
    <name type="scientific">Rhizopus delemar (strain RA 99-880 / ATCC MYA-4621 / FGSC 9543 / NRRL 43880)</name>
    <name type="common">Mucormycosis agent</name>
    <name type="synonym">Rhizopus arrhizus var. delemar</name>
    <dbReference type="NCBI Taxonomy" id="246409"/>
    <lineage>
        <taxon>Eukaryota</taxon>
        <taxon>Fungi</taxon>
        <taxon>Fungi incertae sedis</taxon>
        <taxon>Mucoromycota</taxon>
        <taxon>Mucoromycotina</taxon>
        <taxon>Mucoromycetes</taxon>
        <taxon>Mucorales</taxon>
        <taxon>Mucorineae</taxon>
        <taxon>Rhizopodaceae</taxon>
        <taxon>Rhizopus</taxon>
    </lineage>
</organism>
<protein>
    <recommendedName>
        <fullName evidence="1">Reverse transcriptase zinc-binding domain-containing protein</fullName>
    </recommendedName>
</protein>
<gene>
    <name evidence="2" type="ORF">RO3G_03077</name>
</gene>
<feature type="domain" description="Reverse transcriptase zinc-binding" evidence="1">
    <location>
        <begin position="188"/>
        <end position="256"/>
    </location>
</feature>
<dbReference type="VEuPathDB" id="FungiDB:RO3G_03077"/>
<evidence type="ECO:0000313" key="2">
    <source>
        <dbReference type="EMBL" id="EIE78373.1"/>
    </source>
</evidence>
<keyword evidence="3" id="KW-1185">Reference proteome</keyword>
<dbReference type="AlphaFoldDB" id="I1BQ93"/>
<dbReference type="Proteomes" id="UP000009138">
    <property type="component" value="Unassembled WGS sequence"/>
</dbReference>
<dbReference type="InParanoid" id="I1BQ93"/>
<evidence type="ECO:0000259" key="1">
    <source>
        <dbReference type="Pfam" id="PF13966"/>
    </source>
</evidence>
<proteinExistence type="predicted"/>
<dbReference type="OrthoDB" id="2272768at2759"/>
<accession>I1BQ93</accession>
<sequence length="292" mass="33906">MRILLLKEQHPNVPACVPLNDGPRRYLEMYITQQNDHNNIVNNRLVFPKVNLQIHPQASLDYSAKIFNLKLTHLPLIPKEEVPAGLQQSLAGFGEIMNVGISTESSTGFFVGTGHAALNVQKDSNVSEVKPFLWGYILNDAPTLANDRTAESLSQQFRNQRIWQKFSSRKFRPLGNTNNYHSRIGIAQFRIKNFWNAPMLLQVRSVWYRVLNFKLPTMSYQHHIHNAESSQYKLCHADEDTIEHFMVFCPPRQFVWNSVLQSFYPELLLQLEHLWILLRSLNPPPLFLIYKI</sequence>
<dbReference type="InterPro" id="IPR026960">
    <property type="entry name" value="RVT-Znf"/>
</dbReference>
<evidence type="ECO:0000313" key="3">
    <source>
        <dbReference type="Proteomes" id="UP000009138"/>
    </source>
</evidence>
<dbReference type="Pfam" id="PF13966">
    <property type="entry name" value="zf-RVT"/>
    <property type="match status" value="1"/>
</dbReference>
<name>I1BQ93_RHIO9</name>
<reference evidence="2 3" key="1">
    <citation type="journal article" date="2009" name="PLoS Genet.">
        <title>Genomic analysis of the basal lineage fungus Rhizopus oryzae reveals a whole-genome duplication.</title>
        <authorList>
            <person name="Ma L.-J."/>
            <person name="Ibrahim A.S."/>
            <person name="Skory C."/>
            <person name="Grabherr M.G."/>
            <person name="Burger G."/>
            <person name="Butler M."/>
            <person name="Elias M."/>
            <person name="Idnurm A."/>
            <person name="Lang B.F."/>
            <person name="Sone T."/>
            <person name="Abe A."/>
            <person name="Calvo S.E."/>
            <person name="Corrochano L.M."/>
            <person name="Engels R."/>
            <person name="Fu J."/>
            <person name="Hansberg W."/>
            <person name="Kim J.-M."/>
            <person name="Kodira C.D."/>
            <person name="Koehrsen M.J."/>
            <person name="Liu B."/>
            <person name="Miranda-Saavedra D."/>
            <person name="O'Leary S."/>
            <person name="Ortiz-Castellanos L."/>
            <person name="Poulter R."/>
            <person name="Rodriguez-Romero J."/>
            <person name="Ruiz-Herrera J."/>
            <person name="Shen Y.-Q."/>
            <person name="Zeng Q."/>
            <person name="Galagan J."/>
            <person name="Birren B.W."/>
            <person name="Cuomo C.A."/>
            <person name="Wickes B.L."/>
        </authorList>
    </citation>
    <scope>NUCLEOTIDE SEQUENCE [LARGE SCALE GENOMIC DNA]</scope>
    <source>
        <strain evidence="3">RA 99-880 / ATCC MYA-4621 / FGSC 9543 / NRRL 43880</strain>
    </source>
</reference>